<evidence type="ECO:0000313" key="1">
    <source>
        <dbReference type="EMBL" id="CAB4218540.1"/>
    </source>
</evidence>
<reference evidence="1" key="1">
    <citation type="submission" date="2020-05" db="EMBL/GenBank/DDBJ databases">
        <authorList>
            <person name="Chiriac C."/>
            <person name="Salcher M."/>
            <person name="Ghai R."/>
            <person name="Kavagutti S V."/>
        </authorList>
    </citation>
    <scope>NUCLEOTIDE SEQUENCE</scope>
</reference>
<name>A0A6J5STE0_9CAUD</name>
<dbReference type="EMBL" id="LR797460">
    <property type="protein sequence ID" value="CAB4218540.1"/>
    <property type="molecule type" value="Genomic_DNA"/>
</dbReference>
<protein>
    <submittedName>
        <fullName evidence="1">Uncharacterized protein</fullName>
    </submittedName>
</protein>
<organism evidence="1">
    <name type="scientific">uncultured Caudovirales phage</name>
    <dbReference type="NCBI Taxonomy" id="2100421"/>
    <lineage>
        <taxon>Viruses</taxon>
        <taxon>Duplodnaviria</taxon>
        <taxon>Heunggongvirae</taxon>
        <taxon>Uroviricota</taxon>
        <taxon>Caudoviricetes</taxon>
        <taxon>Peduoviridae</taxon>
        <taxon>Maltschvirus</taxon>
        <taxon>Maltschvirus maltsch</taxon>
    </lineage>
</organism>
<proteinExistence type="predicted"/>
<accession>A0A6J5STE0</accession>
<sequence length="56" mass="6701">MKTEEKYTKVEVDLEDRTDMIRLLKETEFFKDTDFGGTGTLQLRAWCKNEIEKIKK</sequence>
<gene>
    <name evidence="1" type="ORF">UFOVP1596_27</name>
</gene>